<name>A0ABT1F359_9PROT</name>
<dbReference type="SUPFAM" id="SSF51306">
    <property type="entry name" value="LexA/Signal peptidase"/>
    <property type="match status" value="1"/>
</dbReference>
<dbReference type="Gene3D" id="2.10.109.10">
    <property type="entry name" value="Umud Fragment, subunit A"/>
    <property type="match status" value="1"/>
</dbReference>
<comment type="caution">
    <text evidence="2">The sequence shown here is derived from an EMBL/GenBank/DDBJ whole genome shotgun (WGS) entry which is preliminary data.</text>
</comment>
<dbReference type="InterPro" id="IPR019533">
    <property type="entry name" value="Peptidase_S26"/>
</dbReference>
<evidence type="ECO:0000259" key="1">
    <source>
        <dbReference type="Pfam" id="PF10502"/>
    </source>
</evidence>
<dbReference type="EMBL" id="JAMYZZ010000042">
    <property type="protein sequence ID" value="MCP1259640.1"/>
    <property type="molecule type" value="Genomic_DNA"/>
</dbReference>
<evidence type="ECO:0000313" key="2">
    <source>
        <dbReference type="EMBL" id="MCP1259640.1"/>
    </source>
</evidence>
<accession>A0ABT1F359</accession>
<dbReference type="RefSeq" id="WP_253544291.1">
    <property type="nucleotide sequence ID" value="NZ_JAMYZY010000044.1"/>
</dbReference>
<dbReference type="Pfam" id="PF10502">
    <property type="entry name" value="Peptidase_S26"/>
    <property type="match status" value="1"/>
</dbReference>
<protein>
    <submittedName>
        <fullName evidence="2">S26 family signal peptidase</fullName>
    </submittedName>
</protein>
<feature type="domain" description="Peptidase S26" evidence="1">
    <location>
        <begin position="19"/>
        <end position="173"/>
    </location>
</feature>
<keyword evidence="3" id="KW-1185">Reference proteome</keyword>
<organism evidence="2 3">
    <name type="scientific">Acetobacter lambici</name>
    <dbReference type="NCBI Taxonomy" id="1332824"/>
    <lineage>
        <taxon>Bacteria</taxon>
        <taxon>Pseudomonadati</taxon>
        <taxon>Pseudomonadota</taxon>
        <taxon>Alphaproteobacteria</taxon>
        <taxon>Acetobacterales</taxon>
        <taxon>Acetobacteraceae</taxon>
        <taxon>Acetobacter</taxon>
    </lineage>
</organism>
<evidence type="ECO:0000313" key="3">
    <source>
        <dbReference type="Proteomes" id="UP001523528"/>
    </source>
</evidence>
<reference evidence="2 3" key="1">
    <citation type="submission" date="2022-06" db="EMBL/GenBank/DDBJ databases">
        <title>Acetobacer genomes from food samples.</title>
        <authorList>
            <person name="Sombolestani A."/>
        </authorList>
    </citation>
    <scope>NUCLEOTIDE SEQUENCE [LARGE SCALE GENOMIC DNA]</scope>
    <source>
        <strain evidence="2 3">R-83285</strain>
    </source>
</reference>
<gene>
    <name evidence="2" type="ORF">NKW50_13680</name>
</gene>
<proteinExistence type="predicted"/>
<sequence length="182" mass="19635">MTQAQERNRGGLPKWAKLSAAGVAFLAASSLVITTKPILINDSPSLPEGLWYIVPGATVAPGKVIAFSPPETALPYVRRHLKRYLTQPLLKPVAAGEGARVCGSIESGFSVNGKRLGVSQAHDSKGNAVTPWTGCQTLTANEFAVFSGRIPNSYDSRYYGPIPRENISGVYRPLWLWGDKKP</sequence>
<dbReference type="InterPro" id="IPR036286">
    <property type="entry name" value="LexA/Signal_pep-like_sf"/>
</dbReference>
<dbReference type="Proteomes" id="UP001523528">
    <property type="component" value="Unassembled WGS sequence"/>
</dbReference>